<gene>
    <name evidence="1" type="ORF">FOL47_002327</name>
</gene>
<proteinExistence type="predicted"/>
<dbReference type="EMBL" id="JAAPAO010001622">
    <property type="protein sequence ID" value="KAF4649212.1"/>
    <property type="molecule type" value="Genomic_DNA"/>
</dbReference>
<organism evidence="1 2">
    <name type="scientific">Perkinsus chesapeaki</name>
    <name type="common">Clam parasite</name>
    <name type="synonym">Perkinsus andrewsi</name>
    <dbReference type="NCBI Taxonomy" id="330153"/>
    <lineage>
        <taxon>Eukaryota</taxon>
        <taxon>Sar</taxon>
        <taxon>Alveolata</taxon>
        <taxon>Perkinsozoa</taxon>
        <taxon>Perkinsea</taxon>
        <taxon>Perkinsida</taxon>
        <taxon>Perkinsidae</taxon>
        <taxon>Perkinsus</taxon>
    </lineage>
</organism>
<accession>A0A7J6KQX6</accession>
<evidence type="ECO:0000313" key="1">
    <source>
        <dbReference type="EMBL" id="KAF4649212.1"/>
    </source>
</evidence>
<keyword evidence="2" id="KW-1185">Reference proteome</keyword>
<dbReference type="AlphaFoldDB" id="A0A7J6KQX6"/>
<evidence type="ECO:0000313" key="2">
    <source>
        <dbReference type="Proteomes" id="UP000591131"/>
    </source>
</evidence>
<sequence length="144" mass="16473">MLMVFTITHSNVAGIEKPRRELYPPQPYDGKYRVALSLPLLLMEVSVDSPREEIRIMFNCGISRRPYDHSFHFTVDTGEGSTTLQIDESSADYREMLDKFKHFCPAYCTGDFLPGNLAKFSVIPNRLDVDIPRITLELEKLSLS</sequence>
<comment type="caution">
    <text evidence="1">The sequence shown here is derived from an EMBL/GenBank/DDBJ whole genome shotgun (WGS) entry which is preliminary data.</text>
</comment>
<name>A0A7J6KQX6_PERCH</name>
<protein>
    <submittedName>
        <fullName evidence="1">Uncharacterized protein</fullName>
    </submittedName>
</protein>
<reference evidence="1 2" key="1">
    <citation type="submission" date="2020-04" db="EMBL/GenBank/DDBJ databases">
        <title>Perkinsus chesapeaki whole genome sequence.</title>
        <authorList>
            <person name="Bogema D.R."/>
        </authorList>
    </citation>
    <scope>NUCLEOTIDE SEQUENCE [LARGE SCALE GENOMIC DNA]</scope>
    <source>
        <strain evidence="1">ATCC PRA-425</strain>
    </source>
</reference>
<dbReference type="Proteomes" id="UP000591131">
    <property type="component" value="Unassembled WGS sequence"/>
</dbReference>